<dbReference type="AlphaFoldDB" id="D2QYC2"/>
<accession>D2QYC2</accession>
<dbReference type="HOGENOM" id="CLU_2059541_0_0_0"/>
<gene>
    <name evidence="1" type="ordered locus">Psta_1661</name>
</gene>
<keyword evidence="2" id="KW-1185">Reference proteome</keyword>
<dbReference type="KEGG" id="psl:Psta_1661"/>
<sequence length="142" mass="15085">MSDTASPLSSHERMLAIDTLLSHVWMVRAFLKHSDEAADDDELAAVHRDLYDYMLALGGPLAASDPDAYLHLARKKLGKLKSATADFARIQPEISSHTNFQMARRSLEAAVAQIVELVSNSGPATAVSAPAQAGPASKAASS</sequence>
<protein>
    <submittedName>
        <fullName evidence="1">Uncharacterized protein</fullName>
    </submittedName>
</protein>
<organism evidence="1 2">
    <name type="scientific">Pirellula staleyi (strain ATCC 27377 / DSM 6068 / ICPB 4128)</name>
    <name type="common">Pirella staleyi</name>
    <dbReference type="NCBI Taxonomy" id="530564"/>
    <lineage>
        <taxon>Bacteria</taxon>
        <taxon>Pseudomonadati</taxon>
        <taxon>Planctomycetota</taxon>
        <taxon>Planctomycetia</taxon>
        <taxon>Pirellulales</taxon>
        <taxon>Pirellulaceae</taxon>
        <taxon>Pirellula</taxon>
    </lineage>
</organism>
<reference evidence="1 2" key="1">
    <citation type="journal article" date="2009" name="Stand. Genomic Sci.">
        <title>Complete genome sequence of Pirellula staleyi type strain (ATCC 27377).</title>
        <authorList>
            <person name="Clum A."/>
            <person name="Tindall B.J."/>
            <person name="Sikorski J."/>
            <person name="Ivanova N."/>
            <person name="Mavrommatis K."/>
            <person name="Lucas S."/>
            <person name="Glavina del Rio T."/>
            <person name="Nolan M."/>
            <person name="Chen F."/>
            <person name="Tice H."/>
            <person name="Pitluck S."/>
            <person name="Cheng J.F."/>
            <person name="Chertkov O."/>
            <person name="Brettin T."/>
            <person name="Han C."/>
            <person name="Detter J.C."/>
            <person name="Kuske C."/>
            <person name="Bruce D."/>
            <person name="Goodwin L."/>
            <person name="Ovchinikova G."/>
            <person name="Pati A."/>
            <person name="Mikhailova N."/>
            <person name="Chen A."/>
            <person name="Palaniappan K."/>
            <person name="Land M."/>
            <person name="Hauser L."/>
            <person name="Chang Y.J."/>
            <person name="Jeffries C.D."/>
            <person name="Chain P."/>
            <person name="Rohde M."/>
            <person name="Goker M."/>
            <person name="Bristow J."/>
            <person name="Eisen J.A."/>
            <person name="Markowitz V."/>
            <person name="Hugenholtz P."/>
            <person name="Kyrpides N.C."/>
            <person name="Klenk H.P."/>
            <person name="Lapidus A."/>
        </authorList>
    </citation>
    <scope>NUCLEOTIDE SEQUENCE [LARGE SCALE GENOMIC DNA]</scope>
    <source>
        <strain evidence="2">ATCC 27377 / DSM 6068 / ICPB 4128</strain>
    </source>
</reference>
<dbReference type="Proteomes" id="UP000001887">
    <property type="component" value="Chromosome"/>
</dbReference>
<evidence type="ECO:0000313" key="2">
    <source>
        <dbReference type="Proteomes" id="UP000001887"/>
    </source>
</evidence>
<dbReference type="EMBL" id="CP001848">
    <property type="protein sequence ID" value="ADB16336.1"/>
    <property type="molecule type" value="Genomic_DNA"/>
</dbReference>
<proteinExistence type="predicted"/>
<evidence type="ECO:0000313" key="1">
    <source>
        <dbReference type="EMBL" id="ADB16336.1"/>
    </source>
</evidence>
<dbReference type="eggNOG" id="ENOG5032UUP">
    <property type="taxonomic scope" value="Bacteria"/>
</dbReference>
<dbReference type="STRING" id="530564.Psta_1661"/>
<name>D2QYC2_PIRSD</name>